<dbReference type="Gene3D" id="3.40.1620.10">
    <property type="entry name" value="YefM-like domain"/>
    <property type="match status" value="1"/>
</dbReference>
<protein>
    <recommendedName>
        <fullName evidence="2">Antitoxin</fullName>
    </recommendedName>
</protein>
<accession>A0ABT7TKH4</accession>
<reference evidence="3 4" key="1">
    <citation type="submission" date="2023-06" db="EMBL/GenBank/DDBJ databases">
        <authorList>
            <person name="Feng G."/>
            <person name="Li J."/>
            <person name="Zhu H."/>
        </authorList>
    </citation>
    <scope>NUCLEOTIDE SEQUENCE [LARGE SCALE GENOMIC DNA]</scope>
    <source>
        <strain evidence="3 4">RHCKG28</strain>
    </source>
</reference>
<keyword evidence="4" id="KW-1185">Reference proteome</keyword>
<sequence length="85" mass="9093">MNSISESVSTREFRADLAAVMGRATFGHERIAVTRNGKVAGVVIGLDDLELLEQLEDAADLAAYRSAKASDDGQRVSLDDLRGEA</sequence>
<dbReference type="InterPro" id="IPR006442">
    <property type="entry name" value="Antitoxin_Phd/YefM"/>
</dbReference>
<gene>
    <name evidence="3" type="ORF">QUG93_00065</name>
</gene>
<dbReference type="SUPFAM" id="SSF143120">
    <property type="entry name" value="YefM-like"/>
    <property type="match status" value="1"/>
</dbReference>
<comment type="caution">
    <text evidence="3">The sequence shown here is derived from an EMBL/GenBank/DDBJ whole genome shotgun (WGS) entry which is preliminary data.</text>
</comment>
<dbReference type="InterPro" id="IPR036165">
    <property type="entry name" value="YefM-like_sf"/>
</dbReference>
<dbReference type="NCBIfam" id="TIGR01552">
    <property type="entry name" value="phd_fam"/>
    <property type="match status" value="1"/>
</dbReference>
<evidence type="ECO:0000256" key="2">
    <source>
        <dbReference type="RuleBase" id="RU362080"/>
    </source>
</evidence>
<name>A0ABT7TKH4_9MICO</name>
<organism evidence="3 4">
    <name type="scientific">Curtobacterium caseinilyticum</name>
    <dbReference type="NCBI Taxonomy" id="3055137"/>
    <lineage>
        <taxon>Bacteria</taxon>
        <taxon>Bacillati</taxon>
        <taxon>Actinomycetota</taxon>
        <taxon>Actinomycetes</taxon>
        <taxon>Micrococcales</taxon>
        <taxon>Microbacteriaceae</taxon>
        <taxon>Curtobacterium</taxon>
    </lineage>
</organism>
<evidence type="ECO:0000313" key="3">
    <source>
        <dbReference type="EMBL" id="MDM7890075.1"/>
    </source>
</evidence>
<proteinExistence type="inferred from homology"/>
<dbReference type="EMBL" id="JAUCMN010000001">
    <property type="protein sequence ID" value="MDM7890075.1"/>
    <property type="molecule type" value="Genomic_DNA"/>
</dbReference>
<dbReference type="Pfam" id="PF02604">
    <property type="entry name" value="PhdYeFM_antitox"/>
    <property type="match status" value="1"/>
</dbReference>
<evidence type="ECO:0000313" key="4">
    <source>
        <dbReference type="Proteomes" id="UP001236404"/>
    </source>
</evidence>
<comment type="function">
    <text evidence="2">Antitoxin component of a type II toxin-antitoxin (TA) system.</text>
</comment>
<dbReference type="Proteomes" id="UP001236404">
    <property type="component" value="Unassembled WGS sequence"/>
</dbReference>
<evidence type="ECO:0000256" key="1">
    <source>
        <dbReference type="ARBA" id="ARBA00009981"/>
    </source>
</evidence>
<dbReference type="RefSeq" id="WP_289471599.1">
    <property type="nucleotide sequence ID" value="NZ_JAUCMN010000001.1"/>
</dbReference>
<comment type="similarity">
    <text evidence="1 2">Belongs to the phD/YefM antitoxin family.</text>
</comment>